<evidence type="ECO:0000256" key="6">
    <source>
        <dbReference type="ARBA" id="ARBA00037765"/>
    </source>
</evidence>
<evidence type="ECO:0000256" key="3">
    <source>
        <dbReference type="ARBA" id="ARBA00022525"/>
    </source>
</evidence>
<comment type="function">
    <text evidence="6">Endogenous activator of intestinal guanylate cyclase. It stimulates this enzyme through the same receptor binding region as the heat-stable enterotoxins. May be a potent physiological regulator of intestinal fluid and electrolyte transport. May be an autocrine/paracrine regulator of intestinal salt and water transport.</text>
</comment>
<dbReference type="SUPFAM" id="SSF89890">
    <property type="entry name" value="Proguanylin"/>
    <property type="match status" value="1"/>
</dbReference>
<dbReference type="PANTHER" id="PTHR11318">
    <property type="entry name" value="GUANYLIN FAMILY MEMBER"/>
    <property type="match status" value="1"/>
</dbReference>
<dbReference type="GO" id="GO:0030250">
    <property type="term" value="F:guanylate cyclase activator activity"/>
    <property type="evidence" value="ECO:0007669"/>
    <property type="project" value="InterPro"/>
</dbReference>
<name>A0AAD1T6N4_PELCU</name>
<dbReference type="PRINTS" id="PR00774">
    <property type="entry name" value="GUANYLIN"/>
</dbReference>
<dbReference type="Gene3D" id="3.90.1450.10">
    <property type="entry name" value="Guanylin"/>
    <property type="match status" value="1"/>
</dbReference>
<accession>A0AAD1T6N4</accession>
<gene>
    <name evidence="8" type="ORF">PECUL_23A047549</name>
</gene>
<evidence type="ECO:0000313" key="8">
    <source>
        <dbReference type="EMBL" id="CAH2318580.1"/>
    </source>
</evidence>
<dbReference type="AlphaFoldDB" id="A0AAD1T6N4"/>
<dbReference type="Proteomes" id="UP001295444">
    <property type="component" value="Chromosome 10"/>
</dbReference>
<keyword evidence="5" id="KW-1015">Disulfide bond</keyword>
<protein>
    <recommendedName>
        <fullName evidence="7">Guanylate cyclase activator 2B</fullName>
    </recommendedName>
</protein>
<keyword evidence="3" id="KW-0964">Secreted</keyword>
<proteinExistence type="inferred from homology"/>
<evidence type="ECO:0000256" key="1">
    <source>
        <dbReference type="ARBA" id="ARBA00004613"/>
    </source>
</evidence>
<dbReference type="InterPro" id="IPR000879">
    <property type="entry name" value="Guanylin"/>
</dbReference>
<evidence type="ECO:0000256" key="2">
    <source>
        <dbReference type="ARBA" id="ARBA00009883"/>
    </source>
</evidence>
<evidence type="ECO:0000256" key="7">
    <source>
        <dbReference type="ARBA" id="ARBA00041176"/>
    </source>
</evidence>
<evidence type="ECO:0000313" key="9">
    <source>
        <dbReference type="Proteomes" id="UP001295444"/>
    </source>
</evidence>
<comment type="similarity">
    <text evidence="2">Belongs to the guanylin family.</text>
</comment>
<dbReference type="PANTHER" id="PTHR11318:SF4">
    <property type="entry name" value="GUANYLATE CYCLASE ACTIVATOR 2B"/>
    <property type="match status" value="1"/>
</dbReference>
<reference evidence="8" key="1">
    <citation type="submission" date="2022-03" db="EMBL/GenBank/DDBJ databases">
        <authorList>
            <person name="Alioto T."/>
            <person name="Alioto T."/>
            <person name="Gomez Garrido J."/>
        </authorList>
    </citation>
    <scope>NUCLEOTIDE SEQUENCE</scope>
</reference>
<dbReference type="Pfam" id="PF02058">
    <property type="entry name" value="Guanylin"/>
    <property type="match status" value="1"/>
</dbReference>
<keyword evidence="9" id="KW-1185">Reference proteome</keyword>
<evidence type="ECO:0000256" key="5">
    <source>
        <dbReference type="ARBA" id="ARBA00023157"/>
    </source>
</evidence>
<keyword evidence="4" id="KW-0732">Signal</keyword>
<organism evidence="8 9">
    <name type="scientific">Pelobates cultripes</name>
    <name type="common">Western spadefoot toad</name>
    <dbReference type="NCBI Taxonomy" id="61616"/>
    <lineage>
        <taxon>Eukaryota</taxon>
        <taxon>Metazoa</taxon>
        <taxon>Chordata</taxon>
        <taxon>Craniata</taxon>
        <taxon>Vertebrata</taxon>
        <taxon>Euteleostomi</taxon>
        <taxon>Amphibia</taxon>
        <taxon>Batrachia</taxon>
        <taxon>Anura</taxon>
        <taxon>Pelobatoidea</taxon>
        <taxon>Pelobatidae</taxon>
        <taxon>Pelobates</taxon>
    </lineage>
</organism>
<comment type="subcellular location">
    <subcellularLocation>
        <location evidence="1">Secreted</location>
    </subcellularLocation>
</comment>
<sequence>MDEDVSPHDLCKTSKLPEEFLPVCEKEDAPDIFIKLEAAFNVDECEICANPACPGC</sequence>
<dbReference type="GO" id="GO:0005576">
    <property type="term" value="C:extracellular region"/>
    <property type="evidence" value="ECO:0007669"/>
    <property type="project" value="UniProtKB-SubCell"/>
</dbReference>
<evidence type="ECO:0000256" key="4">
    <source>
        <dbReference type="ARBA" id="ARBA00022729"/>
    </source>
</evidence>
<dbReference type="InterPro" id="IPR036382">
    <property type="entry name" value="Guanylin_sf"/>
</dbReference>
<dbReference type="EMBL" id="OW240921">
    <property type="protein sequence ID" value="CAH2318580.1"/>
    <property type="molecule type" value="Genomic_DNA"/>
</dbReference>